<dbReference type="AlphaFoldDB" id="A0A067PKF4"/>
<reference evidence="3" key="1">
    <citation type="journal article" date="2014" name="Proc. Natl. Acad. Sci. U.S.A.">
        <title>Extensive sampling of basidiomycete genomes demonstrates inadequacy of the white-rot/brown-rot paradigm for wood decay fungi.</title>
        <authorList>
            <person name="Riley R."/>
            <person name="Salamov A.A."/>
            <person name="Brown D.W."/>
            <person name="Nagy L.G."/>
            <person name="Floudas D."/>
            <person name="Held B.W."/>
            <person name="Levasseur A."/>
            <person name="Lombard V."/>
            <person name="Morin E."/>
            <person name="Otillar R."/>
            <person name="Lindquist E.A."/>
            <person name="Sun H."/>
            <person name="LaButti K.M."/>
            <person name="Schmutz J."/>
            <person name="Jabbour D."/>
            <person name="Luo H."/>
            <person name="Baker S.E."/>
            <person name="Pisabarro A.G."/>
            <person name="Walton J.D."/>
            <person name="Blanchette R.A."/>
            <person name="Henrissat B."/>
            <person name="Martin F."/>
            <person name="Cullen D."/>
            <person name="Hibbett D.S."/>
            <person name="Grigoriev I.V."/>
        </authorList>
    </citation>
    <scope>NUCLEOTIDE SEQUENCE [LARGE SCALE GENOMIC DNA]</scope>
    <source>
        <strain evidence="3">MUCL 33604</strain>
    </source>
</reference>
<protein>
    <submittedName>
        <fullName evidence="2">Uncharacterized protein</fullName>
    </submittedName>
</protein>
<feature type="transmembrane region" description="Helical" evidence="1">
    <location>
        <begin position="14"/>
        <end position="36"/>
    </location>
</feature>
<keyword evidence="1" id="KW-0812">Transmembrane</keyword>
<evidence type="ECO:0000256" key="1">
    <source>
        <dbReference type="SAM" id="Phobius"/>
    </source>
</evidence>
<evidence type="ECO:0000313" key="2">
    <source>
        <dbReference type="EMBL" id="KDQ54340.1"/>
    </source>
</evidence>
<accession>A0A067PKF4</accession>
<dbReference type="OrthoDB" id="3357408at2759"/>
<name>A0A067PKF4_9AGAM</name>
<sequence length="323" mass="35446">MCGERSYHASLSSLWIEALLYGAYLPLFLGSAYICTYTRPNKYLLALATVMFGLCTVQGLLDFATALYTPEIVANTVCAGGVCLGCDGETESRVSQINIQSLLGVVANVGYTLNQLMADGLLVYRTFVLWESSIWVVVIPTAGYGFFQTFLAYRVYCIRLNAPLNETTPPPEWVALTDLGFTFVAIEGALMTTTNVLTTALIASRIWWMTRDLRSVLGGRATRKYRRVLTMIVEHGGIYTMSIVARLSLLYVFPDDFDSIPQVIESQLTGINPTLLIIMLGLEKSIDHTMFSYSNVINIVPSVSQAPQVGSPVPLSDSNGIVD</sequence>
<organism evidence="2 3">
    <name type="scientific">Jaapia argillacea MUCL 33604</name>
    <dbReference type="NCBI Taxonomy" id="933084"/>
    <lineage>
        <taxon>Eukaryota</taxon>
        <taxon>Fungi</taxon>
        <taxon>Dikarya</taxon>
        <taxon>Basidiomycota</taxon>
        <taxon>Agaricomycotina</taxon>
        <taxon>Agaricomycetes</taxon>
        <taxon>Agaricomycetidae</taxon>
        <taxon>Jaapiales</taxon>
        <taxon>Jaapiaceae</taxon>
        <taxon>Jaapia</taxon>
    </lineage>
</organism>
<proteinExistence type="predicted"/>
<dbReference type="EMBL" id="KL197729">
    <property type="protein sequence ID" value="KDQ54340.1"/>
    <property type="molecule type" value="Genomic_DNA"/>
</dbReference>
<gene>
    <name evidence="2" type="ORF">JAAARDRAFT_196696</name>
</gene>
<dbReference type="Proteomes" id="UP000027265">
    <property type="component" value="Unassembled WGS sequence"/>
</dbReference>
<feature type="transmembrane region" description="Helical" evidence="1">
    <location>
        <begin position="228"/>
        <end position="252"/>
    </location>
</feature>
<keyword evidence="1" id="KW-0472">Membrane</keyword>
<keyword evidence="3" id="KW-1185">Reference proteome</keyword>
<dbReference type="HOGENOM" id="CLU_044614_2_1_1"/>
<keyword evidence="1" id="KW-1133">Transmembrane helix</keyword>
<dbReference type="InParanoid" id="A0A067PKF4"/>
<feature type="transmembrane region" description="Helical" evidence="1">
    <location>
        <begin position="43"/>
        <end position="61"/>
    </location>
</feature>
<feature type="transmembrane region" description="Helical" evidence="1">
    <location>
        <begin position="264"/>
        <end position="282"/>
    </location>
</feature>
<evidence type="ECO:0000313" key="3">
    <source>
        <dbReference type="Proteomes" id="UP000027265"/>
    </source>
</evidence>